<name>A0A235BY26_UNCW3</name>
<organism evidence="1 2">
    <name type="scientific">candidate division WOR-3 bacterium JGI_Cruoil_03_44_89</name>
    <dbReference type="NCBI Taxonomy" id="1973748"/>
    <lineage>
        <taxon>Bacteria</taxon>
        <taxon>Bacteria division WOR-3</taxon>
    </lineage>
</organism>
<comment type="caution">
    <text evidence="1">The sequence shown here is derived from an EMBL/GenBank/DDBJ whole genome shotgun (WGS) entry which is preliminary data.</text>
</comment>
<dbReference type="EMBL" id="NOZQ01000032">
    <property type="protein sequence ID" value="OYD17122.1"/>
    <property type="molecule type" value="Genomic_DNA"/>
</dbReference>
<evidence type="ECO:0000313" key="2">
    <source>
        <dbReference type="Proteomes" id="UP000215215"/>
    </source>
</evidence>
<evidence type="ECO:0000313" key="1">
    <source>
        <dbReference type="EMBL" id="OYD17122.1"/>
    </source>
</evidence>
<reference evidence="1 2" key="1">
    <citation type="submission" date="2017-07" db="EMBL/GenBank/DDBJ databases">
        <title>Recovery of genomes from metagenomes via a dereplication, aggregation, and scoring strategy.</title>
        <authorList>
            <person name="Sieber C.M."/>
            <person name="Probst A.J."/>
            <person name="Sharrar A."/>
            <person name="Thomas B.C."/>
            <person name="Hess M."/>
            <person name="Tringe S.G."/>
            <person name="Banfield J.F."/>
        </authorList>
    </citation>
    <scope>NUCLEOTIDE SEQUENCE [LARGE SCALE GENOMIC DNA]</scope>
    <source>
        <strain evidence="1">JGI_Cruoil_03_44_89</strain>
    </source>
</reference>
<sequence length="448" mass="51249">MSKRGLVVNFGLMIFLIAVLVNAGNLSIAGEKSGTGEIKVLYEKRFDKKIDQVKIVRYEENGTVRFYPKVVVLKELDKDLSQKDWRFYRKEVLVLDKEGNITARIPDLEYFSEVRVSINGILVAVLRRYLDKPSPYRPGLMEDWKREKKQELTVYNDRGKIVWQTDKKLFAPKCDCHFGGISEKDTSISIAFDYGGGKKYSPTRGFWMSPFDEKYPSELVSGTLYGRFMAVAVYNRDGSRLVVLLDSTANPIWEKSIDEQTIGQVRISPHGSYVFVWAYTWSQEKDTKEEAIKRGRTLSKLVSVSTYLFDKEGNLILKKDDKCRYGSSVFSDNEKYLAYRIGTTPVMIITETGDYKKLPITLPTSTMTNPQMIISDNGILYIWYKGENEYELTVVNEQGDIKGKKVFTKDELSKGIENPGSSIMLVNGRLILRIVGEKTVRICELTRD</sequence>
<dbReference type="SUPFAM" id="SSF69304">
    <property type="entry name" value="Tricorn protease N-terminal domain"/>
    <property type="match status" value="1"/>
</dbReference>
<dbReference type="Proteomes" id="UP000215215">
    <property type="component" value="Unassembled WGS sequence"/>
</dbReference>
<protein>
    <submittedName>
        <fullName evidence="1">Uncharacterized protein</fullName>
    </submittedName>
</protein>
<accession>A0A235BY26</accession>
<dbReference type="AlphaFoldDB" id="A0A235BY26"/>
<proteinExistence type="predicted"/>
<gene>
    <name evidence="1" type="ORF">CH333_01935</name>
</gene>